<keyword evidence="5" id="KW-1185">Reference proteome</keyword>
<feature type="repeat" description="TPR" evidence="3">
    <location>
        <begin position="102"/>
        <end position="135"/>
    </location>
</feature>
<gene>
    <name evidence="4" type="ORF">M0811_05978</name>
</gene>
<dbReference type="PROSITE" id="PS50005">
    <property type="entry name" value="TPR"/>
    <property type="match status" value="13"/>
</dbReference>
<protein>
    <submittedName>
        <fullName evidence="4">Uncharacterized protein</fullName>
    </submittedName>
</protein>
<evidence type="ECO:0000256" key="3">
    <source>
        <dbReference type="PROSITE-ProRule" id="PRU00339"/>
    </source>
</evidence>
<reference evidence="4" key="1">
    <citation type="submission" date="2022-10" db="EMBL/GenBank/DDBJ databases">
        <title>Novel sulphate-reducing endosymbionts in the free-living metamonad Anaeramoeba.</title>
        <authorList>
            <person name="Jerlstrom-Hultqvist J."/>
            <person name="Cepicka I."/>
            <person name="Gallot-Lavallee L."/>
            <person name="Salas-Leiva D."/>
            <person name="Curtis B.A."/>
            <person name="Zahonova K."/>
            <person name="Pipaliya S."/>
            <person name="Dacks J."/>
            <person name="Roger A.J."/>
        </authorList>
    </citation>
    <scope>NUCLEOTIDE SEQUENCE</scope>
    <source>
        <strain evidence="4">BMAN</strain>
    </source>
</reference>
<dbReference type="Pfam" id="PF13432">
    <property type="entry name" value="TPR_16"/>
    <property type="match status" value="3"/>
</dbReference>
<feature type="repeat" description="TPR" evidence="3">
    <location>
        <begin position="543"/>
        <end position="576"/>
    </location>
</feature>
<sequence>MTNINSALHLLKHKKYEPAIIAFNKLIKKTPNDAQLFYHRGNCELGLNKQEEAIKDFTTAITLDLRNTDYYIARGDSYTETKQYEKAIEDYSKVITNLKEDHSILNTRGITYFKMGEYEKSIADFTEAIKINSGIHSYWHNRGYSYYLMENHERAIEDFSMAVKLNPQDEESFNNRGLCYFYMKENKKAIQDYSEAIRISPKVWVFYDNRGSALFKDSRIDDAIADFKAALKLNADSGNVLCHLATALQKKGSYDEALDTLAKALRIDPHNPALYAQRGEVYRLVGNLQKAADDYLLAISILPDDPRLFFGLGKIFSDLKDHKNALVYLTKACELAPDEEEYVFSRAMVWMGFGRYDYARADFERVYEINSNSIDSIVRIGMCYYKQHKFPQALEVFSRAAEKHGENCTDAYYLSARIYEKQKRYKEALEQISQCIKTEGLKPRSLLVRGRVLYKMRNFADAAKDFSVVLEAEPSMKTHILRIKAYLYHNHTKSLEDLDAAFKLYGDHHMLRLLRGKMLFKMDRFADSVSEFTNAIATRKNFAPFYFYRGLSFHKQSELDKALADISSAIALDPKSHKYRHSRAFVFFEKNMFRECISDFVFSAPSYLDDPDFHLNLGVAHWSVGQIRKSVSDFSRAIALKNDDPELFEFRARSHYKTSNFEAAVADYTAMIKLAPKSPAGYLGRSRAYMGLGSFHHAANDLNIVLTSEPENPKCLFFRGRCFIAMNKLSKALDDLALSIKFRVNVQFWYRSLVHFLLGNQKLAIQDATSAIEQTKYLSSCYSLRGLVFLCKYESCILGISTDKKIQKIQKIEKIQKIQKIQKIENSLSLEIIKAEAEEDFLESILLKDEKFPVSMSKAHLTFLASEYKTAISRYTAVLAKIKSKPFRPYLFFLRASCFFHLGLLNSAVDDLHASLLASNFVFRLPALLADNIFNLLSEKIPSCYSQSNITELSITLSSLTKLIKTRKPQEQSLSILSNNLLNSVLLPEISLLQNSPQKFNLIEKFLPILEILSPSIAFPDPLSDPLTKLFNPSTILALNSPPFLFHLLLFFLPKSNSPLKISFENDIFPEIIDTFHSWSPRSQELFLLALQFIDTSKMSDPNKQILFSFLIHFLDHTFPDRVVQCFFACLNKILFEFSQENKSQLLSSLLSFMQPTSGFRLLHARIFQFITSHFSFALLSSFFPQFITSYTTNSSLLDASSHRIILSSITRPNLVSLGAEKLSVLIKHFFRIWLEFPNLRSIIQILFDWSFSEMVKNINQLKPALDEFAKALLSQIQIPGTNRPDAVRLFTNFAQHRQYSSKEFTTLFLSPLTLILASPMQPQPFYDSLSFCLYTLFVLVPDYQEPIKNFLDDLPKNSILFVPVHRIIKKQLNALFNVIEDCLDDISVLHFIIYLLNTPEARNFFPLFFKYSLNLYKNYSISKRKKLLVFLEDLLFSSQENISLFDVLLDLCNVFSQEEFIPLKWLIAKLILEIESKNFLKFLSEKKQPVINNLIQELDSVAKFFYSLKPFMGFGLFEFDFSDLN</sequence>
<dbReference type="Pfam" id="PF14559">
    <property type="entry name" value="TPR_19"/>
    <property type="match status" value="1"/>
</dbReference>
<feature type="repeat" description="TPR" evidence="3">
    <location>
        <begin position="204"/>
        <end position="237"/>
    </location>
</feature>
<feature type="repeat" description="TPR" evidence="3">
    <location>
        <begin position="68"/>
        <end position="101"/>
    </location>
</feature>
<feature type="repeat" description="TPR" evidence="3">
    <location>
        <begin position="34"/>
        <end position="67"/>
    </location>
</feature>
<proteinExistence type="predicted"/>
<dbReference type="InterPro" id="IPR050498">
    <property type="entry name" value="Ycf3"/>
</dbReference>
<dbReference type="InterPro" id="IPR011990">
    <property type="entry name" value="TPR-like_helical_dom_sf"/>
</dbReference>
<dbReference type="SUPFAM" id="SSF81901">
    <property type="entry name" value="HCP-like"/>
    <property type="match status" value="1"/>
</dbReference>
<feature type="repeat" description="TPR" evidence="3">
    <location>
        <begin position="238"/>
        <end position="271"/>
    </location>
</feature>
<accession>A0A9Q0LRP6</accession>
<evidence type="ECO:0000313" key="5">
    <source>
        <dbReference type="Proteomes" id="UP001149090"/>
    </source>
</evidence>
<feature type="repeat" description="TPR" evidence="3">
    <location>
        <begin position="170"/>
        <end position="203"/>
    </location>
</feature>
<dbReference type="EMBL" id="JAPDFW010000058">
    <property type="protein sequence ID" value="KAJ5077455.1"/>
    <property type="molecule type" value="Genomic_DNA"/>
</dbReference>
<dbReference type="Gene3D" id="1.25.40.10">
    <property type="entry name" value="Tetratricopeptide repeat domain"/>
    <property type="match status" value="8"/>
</dbReference>
<dbReference type="PANTHER" id="PTHR44858">
    <property type="entry name" value="TETRATRICOPEPTIDE REPEAT PROTEIN 6"/>
    <property type="match status" value="1"/>
</dbReference>
<feature type="repeat" description="TPR" evidence="3">
    <location>
        <begin position="272"/>
        <end position="305"/>
    </location>
</feature>
<name>A0A9Q0LRP6_ANAIG</name>
<feature type="repeat" description="TPR" evidence="3">
    <location>
        <begin position="374"/>
        <end position="407"/>
    </location>
</feature>
<evidence type="ECO:0000256" key="2">
    <source>
        <dbReference type="ARBA" id="ARBA00022803"/>
    </source>
</evidence>
<dbReference type="Proteomes" id="UP001149090">
    <property type="component" value="Unassembled WGS sequence"/>
</dbReference>
<keyword evidence="2 3" id="KW-0802">TPR repeat</keyword>
<dbReference type="Pfam" id="PF00515">
    <property type="entry name" value="TPR_1"/>
    <property type="match status" value="3"/>
</dbReference>
<dbReference type="SMART" id="SM00028">
    <property type="entry name" value="TPR"/>
    <property type="match status" value="20"/>
</dbReference>
<feature type="repeat" description="TPR" evidence="3">
    <location>
        <begin position="306"/>
        <end position="339"/>
    </location>
</feature>
<evidence type="ECO:0000313" key="4">
    <source>
        <dbReference type="EMBL" id="KAJ5077455.1"/>
    </source>
</evidence>
<dbReference type="OrthoDB" id="1926212at2759"/>
<dbReference type="InterPro" id="IPR019734">
    <property type="entry name" value="TPR_rpt"/>
</dbReference>
<dbReference type="PANTHER" id="PTHR44858:SF1">
    <property type="entry name" value="UDP-N-ACETYLGLUCOSAMINE--PEPTIDE N-ACETYLGLUCOSAMINYLTRANSFERASE SPINDLY-RELATED"/>
    <property type="match status" value="1"/>
</dbReference>
<dbReference type="SUPFAM" id="SSF48452">
    <property type="entry name" value="TPR-like"/>
    <property type="match status" value="3"/>
</dbReference>
<organism evidence="4 5">
    <name type="scientific">Anaeramoeba ignava</name>
    <name type="common">Anaerobic marine amoeba</name>
    <dbReference type="NCBI Taxonomy" id="1746090"/>
    <lineage>
        <taxon>Eukaryota</taxon>
        <taxon>Metamonada</taxon>
        <taxon>Anaeramoebidae</taxon>
        <taxon>Anaeramoeba</taxon>
    </lineage>
</organism>
<feature type="repeat" description="TPR" evidence="3">
    <location>
        <begin position="443"/>
        <end position="476"/>
    </location>
</feature>
<keyword evidence="1" id="KW-0677">Repeat</keyword>
<evidence type="ECO:0000256" key="1">
    <source>
        <dbReference type="ARBA" id="ARBA00022737"/>
    </source>
</evidence>
<dbReference type="PROSITE" id="PS50293">
    <property type="entry name" value="TPR_REGION"/>
    <property type="match status" value="1"/>
</dbReference>
<comment type="caution">
    <text evidence="4">The sequence shown here is derived from an EMBL/GenBank/DDBJ whole genome shotgun (WGS) entry which is preliminary data.</text>
</comment>
<dbReference type="Pfam" id="PF13181">
    <property type="entry name" value="TPR_8"/>
    <property type="match status" value="3"/>
</dbReference>
<feature type="repeat" description="TPR" evidence="3">
    <location>
        <begin position="611"/>
        <end position="644"/>
    </location>
</feature>
<feature type="repeat" description="TPR" evidence="3">
    <location>
        <begin position="136"/>
        <end position="169"/>
    </location>
</feature>